<keyword evidence="7" id="KW-0539">Nucleus</keyword>
<dbReference type="GO" id="GO:0043565">
    <property type="term" value="F:sequence-specific DNA binding"/>
    <property type="evidence" value="ECO:0007669"/>
    <property type="project" value="TreeGrafter"/>
</dbReference>
<keyword evidence="5" id="KW-0238">DNA-binding</keyword>
<keyword evidence="3" id="KW-0862">Zinc</keyword>
<evidence type="ECO:0000256" key="1">
    <source>
        <dbReference type="ARBA" id="ARBA00004123"/>
    </source>
</evidence>
<keyword evidence="2" id="KW-0479">Metal-binding</keyword>
<feature type="domain" description="Xylanolytic transcriptional activator regulatory" evidence="8">
    <location>
        <begin position="264"/>
        <end position="339"/>
    </location>
</feature>
<dbReference type="EMBL" id="ONZQ02000015">
    <property type="protein sequence ID" value="SPO06472.1"/>
    <property type="molecule type" value="Genomic_DNA"/>
</dbReference>
<dbReference type="GO" id="GO:0000981">
    <property type="term" value="F:DNA-binding transcription factor activity, RNA polymerase II-specific"/>
    <property type="evidence" value="ECO:0007669"/>
    <property type="project" value="TreeGrafter"/>
</dbReference>
<evidence type="ECO:0000256" key="4">
    <source>
        <dbReference type="ARBA" id="ARBA00023015"/>
    </source>
</evidence>
<dbReference type="GO" id="GO:0005634">
    <property type="term" value="C:nucleus"/>
    <property type="evidence" value="ECO:0007669"/>
    <property type="project" value="UniProtKB-SubCell"/>
</dbReference>
<evidence type="ECO:0000256" key="3">
    <source>
        <dbReference type="ARBA" id="ARBA00022833"/>
    </source>
</evidence>
<dbReference type="GO" id="GO:0008270">
    <property type="term" value="F:zinc ion binding"/>
    <property type="evidence" value="ECO:0007669"/>
    <property type="project" value="InterPro"/>
</dbReference>
<evidence type="ECO:0000256" key="2">
    <source>
        <dbReference type="ARBA" id="ARBA00022723"/>
    </source>
</evidence>
<gene>
    <name evidence="9" type="ORF">DNG_09162</name>
</gene>
<keyword evidence="6" id="KW-0804">Transcription</keyword>
<comment type="subcellular location">
    <subcellularLocation>
        <location evidence="1">Nucleus</location>
    </subcellularLocation>
</comment>
<sequence>MSTVSPEKTEEVANLTEEIGRLRALNDQAGPDNSRQESPQHELVLAPHAEVAPTPTDLQDWMTTSLGRVVCEPLNQPQFFGVSSGITLARLVLAAIRIDNPPAPPSSEQQQRQQALVEALPGAHAAATAATAAAASPATNLPPRNVAEHLVRVYFEYRTPHLPIVSRSRLEQALDGAYLAERDPQAALSWEASRDLVTSYLVFAIALCDIHHPSRGRPPQSEDCFDSAMREVNKVLSCTKSPDALRCLLLLCQYVALCPTKGSLWLVTGAAMRLVVDLGLHWETEGSKGNMDPDLLDDRRRLWWSTYLFDRMLCITLGRPFGMADQGINVGLPTPDTTKLSRSSDDQDANICRAHNFLIRITQMESEIKHVLYSQFRGSSLAYPRANYALWIVDIRARLQEWYNEEQQSRDSFTPSVFSSQAYWDAVYNNALLLLYRPNPISPQPSQEALHASFNAACKLITSIRTLHRGRKIDIPWIWVHHLFMAGLTVIYGLWQSEELRGLAEARSSISTLQACGSTLSALSERWDGAAGCRDAFENLSSATIDWLITSSAEETRKSRVEFEKQLRGLQRELPTAFSDEVMEDDPFTILTAGNFAFQSYFDETLNSGGDWLASQDVDFGDWC</sequence>
<evidence type="ECO:0000259" key="8">
    <source>
        <dbReference type="SMART" id="SM00906"/>
    </source>
</evidence>
<evidence type="ECO:0000256" key="5">
    <source>
        <dbReference type="ARBA" id="ARBA00023125"/>
    </source>
</evidence>
<comment type="caution">
    <text evidence="9">The sequence shown here is derived from an EMBL/GenBank/DDBJ whole genome shotgun (WGS) entry which is preliminary data.</text>
</comment>
<proteinExistence type="predicted"/>
<evidence type="ECO:0000313" key="10">
    <source>
        <dbReference type="Proteomes" id="UP001187682"/>
    </source>
</evidence>
<keyword evidence="10" id="KW-1185">Reference proteome</keyword>
<dbReference type="InterPro" id="IPR007219">
    <property type="entry name" value="XnlR_reg_dom"/>
</dbReference>
<dbReference type="SMART" id="SM00906">
    <property type="entry name" value="Fungal_trans"/>
    <property type="match status" value="1"/>
</dbReference>
<dbReference type="GO" id="GO:0006351">
    <property type="term" value="P:DNA-templated transcription"/>
    <property type="evidence" value="ECO:0007669"/>
    <property type="project" value="InterPro"/>
</dbReference>
<dbReference type="CDD" id="cd12148">
    <property type="entry name" value="fungal_TF_MHR"/>
    <property type="match status" value="1"/>
</dbReference>
<dbReference type="PANTHER" id="PTHR47782">
    <property type="entry name" value="ZN(II)2CYS6 TRANSCRIPTION FACTOR (EUROFUNG)-RELATED"/>
    <property type="match status" value="1"/>
</dbReference>
<organism evidence="9 10">
    <name type="scientific">Cephalotrichum gorgonifer</name>
    <dbReference type="NCBI Taxonomy" id="2041049"/>
    <lineage>
        <taxon>Eukaryota</taxon>
        <taxon>Fungi</taxon>
        <taxon>Dikarya</taxon>
        <taxon>Ascomycota</taxon>
        <taxon>Pezizomycotina</taxon>
        <taxon>Sordariomycetes</taxon>
        <taxon>Hypocreomycetidae</taxon>
        <taxon>Microascales</taxon>
        <taxon>Microascaceae</taxon>
        <taxon>Cephalotrichum</taxon>
    </lineage>
</organism>
<accession>A0AAE8N5B8</accession>
<reference evidence="9" key="1">
    <citation type="submission" date="2018-03" db="EMBL/GenBank/DDBJ databases">
        <authorList>
            <person name="Guldener U."/>
        </authorList>
    </citation>
    <scope>NUCLEOTIDE SEQUENCE</scope>
</reference>
<dbReference type="InterPro" id="IPR052202">
    <property type="entry name" value="Yeast_MetPath_Reg"/>
</dbReference>
<protein>
    <submittedName>
        <fullName evidence="9">Related to purine utilization positive regulator</fullName>
    </submittedName>
</protein>
<dbReference type="PANTHER" id="PTHR47782:SF1">
    <property type="entry name" value="PYRIMIDINE PATHWAY REGULATORY PROTEIN 1"/>
    <property type="match status" value="1"/>
</dbReference>
<dbReference type="Proteomes" id="UP001187682">
    <property type="component" value="Unassembled WGS sequence"/>
</dbReference>
<name>A0AAE8N5B8_9PEZI</name>
<dbReference type="AlphaFoldDB" id="A0AAE8N5B8"/>
<evidence type="ECO:0000256" key="7">
    <source>
        <dbReference type="ARBA" id="ARBA00023242"/>
    </source>
</evidence>
<dbReference type="GO" id="GO:0045944">
    <property type="term" value="P:positive regulation of transcription by RNA polymerase II"/>
    <property type="evidence" value="ECO:0007669"/>
    <property type="project" value="TreeGrafter"/>
</dbReference>
<keyword evidence="4" id="KW-0805">Transcription regulation</keyword>
<dbReference type="Pfam" id="PF04082">
    <property type="entry name" value="Fungal_trans"/>
    <property type="match status" value="1"/>
</dbReference>
<evidence type="ECO:0000313" key="9">
    <source>
        <dbReference type="EMBL" id="SPO06472.1"/>
    </source>
</evidence>
<evidence type="ECO:0000256" key="6">
    <source>
        <dbReference type="ARBA" id="ARBA00023163"/>
    </source>
</evidence>